<evidence type="ECO:0000313" key="3">
    <source>
        <dbReference type="Proteomes" id="UP001054837"/>
    </source>
</evidence>
<comment type="caution">
    <text evidence="2">The sequence shown here is derived from an EMBL/GenBank/DDBJ whole genome shotgun (WGS) entry which is preliminary data.</text>
</comment>
<dbReference type="AlphaFoldDB" id="A0AAV4QR73"/>
<dbReference type="Proteomes" id="UP001054837">
    <property type="component" value="Unassembled WGS sequence"/>
</dbReference>
<evidence type="ECO:0008006" key="4">
    <source>
        <dbReference type="Google" id="ProtNLM"/>
    </source>
</evidence>
<accession>A0AAV4QR73</accession>
<keyword evidence="3" id="KW-1185">Reference proteome</keyword>
<proteinExistence type="predicted"/>
<gene>
    <name evidence="2" type="ORF">CDAR_449241</name>
</gene>
<keyword evidence="1" id="KW-1133">Transmembrane helix</keyword>
<keyword evidence="1" id="KW-0812">Transmembrane</keyword>
<sequence length="121" mass="14100">MTPRIVLLVDAIILRKTNSHVGVDMVRKDRCVLVLIHRATMMSAPSECQENILQTIMLPPPAWILPAIVAGCLLLDVSRRIRRRPSVRWSRKRNSSEKATCRHSVDVQFRYWRANYSLRHR</sequence>
<name>A0AAV4QR73_9ARAC</name>
<protein>
    <recommendedName>
        <fullName evidence="4">Secreted protein</fullName>
    </recommendedName>
</protein>
<organism evidence="2 3">
    <name type="scientific">Caerostris darwini</name>
    <dbReference type="NCBI Taxonomy" id="1538125"/>
    <lineage>
        <taxon>Eukaryota</taxon>
        <taxon>Metazoa</taxon>
        <taxon>Ecdysozoa</taxon>
        <taxon>Arthropoda</taxon>
        <taxon>Chelicerata</taxon>
        <taxon>Arachnida</taxon>
        <taxon>Araneae</taxon>
        <taxon>Araneomorphae</taxon>
        <taxon>Entelegynae</taxon>
        <taxon>Araneoidea</taxon>
        <taxon>Araneidae</taxon>
        <taxon>Caerostris</taxon>
    </lineage>
</organism>
<feature type="transmembrane region" description="Helical" evidence="1">
    <location>
        <begin position="61"/>
        <end position="78"/>
    </location>
</feature>
<reference evidence="2 3" key="1">
    <citation type="submission" date="2021-06" db="EMBL/GenBank/DDBJ databases">
        <title>Caerostris darwini draft genome.</title>
        <authorList>
            <person name="Kono N."/>
            <person name="Arakawa K."/>
        </authorList>
    </citation>
    <scope>NUCLEOTIDE SEQUENCE [LARGE SCALE GENOMIC DNA]</scope>
</reference>
<keyword evidence="1" id="KW-0472">Membrane</keyword>
<evidence type="ECO:0000256" key="1">
    <source>
        <dbReference type="SAM" id="Phobius"/>
    </source>
</evidence>
<evidence type="ECO:0000313" key="2">
    <source>
        <dbReference type="EMBL" id="GIY11970.1"/>
    </source>
</evidence>
<dbReference type="EMBL" id="BPLQ01004987">
    <property type="protein sequence ID" value="GIY11970.1"/>
    <property type="molecule type" value="Genomic_DNA"/>
</dbReference>